<accession>A0A9D4HR28</accession>
<keyword evidence="2" id="KW-1185">Reference proteome</keyword>
<sequence length="58" mass="6755">MKTARKKKKDDDISHADRDKLEFKNERHVCKATYTDLDATVIIVAETPPKRQGIEMMH</sequence>
<organism evidence="1 2">
    <name type="scientific">Dreissena polymorpha</name>
    <name type="common">Zebra mussel</name>
    <name type="synonym">Mytilus polymorpha</name>
    <dbReference type="NCBI Taxonomy" id="45954"/>
    <lineage>
        <taxon>Eukaryota</taxon>
        <taxon>Metazoa</taxon>
        <taxon>Spiralia</taxon>
        <taxon>Lophotrochozoa</taxon>
        <taxon>Mollusca</taxon>
        <taxon>Bivalvia</taxon>
        <taxon>Autobranchia</taxon>
        <taxon>Heteroconchia</taxon>
        <taxon>Euheterodonta</taxon>
        <taxon>Imparidentia</taxon>
        <taxon>Neoheterodontei</taxon>
        <taxon>Myida</taxon>
        <taxon>Dreissenoidea</taxon>
        <taxon>Dreissenidae</taxon>
        <taxon>Dreissena</taxon>
    </lineage>
</organism>
<dbReference type="Proteomes" id="UP000828390">
    <property type="component" value="Unassembled WGS sequence"/>
</dbReference>
<dbReference type="AlphaFoldDB" id="A0A9D4HR28"/>
<protein>
    <submittedName>
        <fullName evidence="1">Uncharacterized protein</fullName>
    </submittedName>
</protein>
<reference evidence="1" key="2">
    <citation type="submission" date="2020-11" db="EMBL/GenBank/DDBJ databases">
        <authorList>
            <person name="McCartney M.A."/>
            <person name="Auch B."/>
            <person name="Kono T."/>
            <person name="Mallez S."/>
            <person name="Becker A."/>
            <person name="Gohl D.M."/>
            <person name="Silverstein K.A.T."/>
            <person name="Koren S."/>
            <person name="Bechman K.B."/>
            <person name="Herman A."/>
            <person name="Abrahante J.E."/>
            <person name="Garbe J."/>
        </authorList>
    </citation>
    <scope>NUCLEOTIDE SEQUENCE</scope>
    <source>
        <strain evidence="1">Duluth1</strain>
        <tissue evidence="1">Whole animal</tissue>
    </source>
</reference>
<reference evidence="1" key="1">
    <citation type="journal article" date="2019" name="bioRxiv">
        <title>The Genome of the Zebra Mussel, Dreissena polymorpha: A Resource for Invasive Species Research.</title>
        <authorList>
            <person name="McCartney M.A."/>
            <person name="Auch B."/>
            <person name="Kono T."/>
            <person name="Mallez S."/>
            <person name="Zhang Y."/>
            <person name="Obille A."/>
            <person name="Becker A."/>
            <person name="Abrahante J.E."/>
            <person name="Garbe J."/>
            <person name="Badalamenti J.P."/>
            <person name="Herman A."/>
            <person name="Mangelson H."/>
            <person name="Liachko I."/>
            <person name="Sullivan S."/>
            <person name="Sone E.D."/>
            <person name="Koren S."/>
            <person name="Silverstein K.A.T."/>
            <person name="Beckman K.B."/>
            <person name="Gohl D.M."/>
        </authorList>
    </citation>
    <scope>NUCLEOTIDE SEQUENCE</scope>
    <source>
        <strain evidence="1">Duluth1</strain>
        <tissue evidence="1">Whole animal</tissue>
    </source>
</reference>
<comment type="caution">
    <text evidence="1">The sequence shown here is derived from an EMBL/GenBank/DDBJ whole genome shotgun (WGS) entry which is preliminary data.</text>
</comment>
<dbReference type="EMBL" id="JAIWYP010000012">
    <property type="protein sequence ID" value="KAH3726373.1"/>
    <property type="molecule type" value="Genomic_DNA"/>
</dbReference>
<evidence type="ECO:0000313" key="2">
    <source>
        <dbReference type="Proteomes" id="UP000828390"/>
    </source>
</evidence>
<proteinExistence type="predicted"/>
<name>A0A9D4HR28_DREPO</name>
<evidence type="ECO:0000313" key="1">
    <source>
        <dbReference type="EMBL" id="KAH3726373.1"/>
    </source>
</evidence>
<gene>
    <name evidence="1" type="ORF">DPMN_052235</name>
</gene>